<sequence>MGTARGLLAVPKYSREDWAPTCYRQHLTPVWAEPRARI</sequence>
<accession>A0A0E9RAA3</accession>
<dbReference type="AlphaFoldDB" id="A0A0E9RAA3"/>
<protein>
    <submittedName>
        <fullName evidence="1">Uncharacterized protein</fullName>
    </submittedName>
</protein>
<reference evidence="1" key="2">
    <citation type="journal article" date="2015" name="Fish Shellfish Immunol.">
        <title>Early steps in the European eel (Anguilla anguilla)-Vibrio vulnificus interaction in the gills: Role of the RtxA13 toxin.</title>
        <authorList>
            <person name="Callol A."/>
            <person name="Pajuelo D."/>
            <person name="Ebbesson L."/>
            <person name="Teles M."/>
            <person name="MacKenzie S."/>
            <person name="Amaro C."/>
        </authorList>
    </citation>
    <scope>NUCLEOTIDE SEQUENCE</scope>
</reference>
<evidence type="ECO:0000313" key="1">
    <source>
        <dbReference type="EMBL" id="JAH25400.1"/>
    </source>
</evidence>
<reference evidence="1" key="1">
    <citation type="submission" date="2014-11" db="EMBL/GenBank/DDBJ databases">
        <authorList>
            <person name="Amaro Gonzalez C."/>
        </authorList>
    </citation>
    <scope>NUCLEOTIDE SEQUENCE</scope>
</reference>
<name>A0A0E9RAA3_ANGAN</name>
<organism evidence="1">
    <name type="scientific">Anguilla anguilla</name>
    <name type="common">European freshwater eel</name>
    <name type="synonym">Muraena anguilla</name>
    <dbReference type="NCBI Taxonomy" id="7936"/>
    <lineage>
        <taxon>Eukaryota</taxon>
        <taxon>Metazoa</taxon>
        <taxon>Chordata</taxon>
        <taxon>Craniata</taxon>
        <taxon>Vertebrata</taxon>
        <taxon>Euteleostomi</taxon>
        <taxon>Actinopterygii</taxon>
        <taxon>Neopterygii</taxon>
        <taxon>Teleostei</taxon>
        <taxon>Anguilliformes</taxon>
        <taxon>Anguillidae</taxon>
        <taxon>Anguilla</taxon>
    </lineage>
</organism>
<dbReference type="EMBL" id="GBXM01083177">
    <property type="protein sequence ID" value="JAH25400.1"/>
    <property type="molecule type" value="Transcribed_RNA"/>
</dbReference>
<proteinExistence type="predicted"/>